<evidence type="ECO:0000313" key="2">
    <source>
        <dbReference type="EMBL" id="RDL34619.1"/>
    </source>
</evidence>
<reference evidence="2 3" key="1">
    <citation type="journal article" date="2018" name="IMA Fungus">
        <title>IMA Genome-F 9: Draft genome sequence of Annulohypoxylon stygium, Aspergillus mulundensis, Berkeleyomyces basicola (syn. Thielaviopsis basicola), Ceratocystis smalleyi, two Cercospora beticola strains, Coleophoma cylindrospora, Fusarium fracticaudum, Phialophora cf. hyalina, and Morchella septimelata.</title>
        <authorList>
            <person name="Wingfield B.D."/>
            <person name="Bills G.F."/>
            <person name="Dong Y."/>
            <person name="Huang W."/>
            <person name="Nel W.J."/>
            <person name="Swalarsk-Parry B.S."/>
            <person name="Vaghefi N."/>
            <person name="Wilken P.M."/>
            <person name="An Z."/>
            <person name="de Beer Z.W."/>
            <person name="De Vos L."/>
            <person name="Chen L."/>
            <person name="Duong T.A."/>
            <person name="Gao Y."/>
            <person name="Hammerbacher A."/>
            <person name="Kikkert J.R."/>
            <person name="Li Y."/>
            <person name="Li H."/>
            <person name="Li K."/>
            <person name="Li Q."/>
            <person name="Liu X."/>
            <person name="Ma X."/>
            <person name="Naidoo K."/>
            <person name="Pethybridge S.J."/>
            <person name="Sun J."/>
            <person name="Steenkamp E.T."/>
            <person name="van der Nest M.A."/>
            <person name="van Wyk S."/>
            <person name="Wingfield M.J."/>
            <person name="Xiong C."/>
            <person name="Yue Q."/>
            <person name="Zhang X."/>
        </authorList>
    </citation>
    <scope>NUCLEOTIDE SEQUENCE [LARGE SCALE GENOMIC DNA]</scope>
    <source>
        <strain evidence="2 3">BP 5553</strain>
    </source>
</reference>
<keyword evidence="3" id="KW-1185">Reference proteome</keyword>
<feature type="domain" description="AB hydrolase-1" evidence="1">
    <location>
        <begin position="26"/>
        <end position="225"/>
    </location>
</feature>
<gene>
    <name evidence="2" type="ORF">BP5553_07747</name>
</gene>
<name>A0A370THE7_9HELO</name>
<comment type="caution">
    <text evidence="2">The sequence shown here is derived from an EMBL/GenBank/DDBJ whole genome shotgun (WGS) entry which is preliminary data.</text>
</comment>
<dbReference type="EMBL" id="NPIC01000007">
    <property type="protein sequence ID" value="RDL34619.1"/>
    <property type="molecule type" value="Genomic_DNA"/>
</dbReference>
<accession>A0A370THE7</accession>
<organism evidence="2 3">
    <name type="scientific">Venustampulla echinocandica</name>
    <dbReference type="NCBI Taxonomy" id="2656787"/>
    <lineage>
        <taxon>Eukaryota</taxon>
        <taxon>Fungi</taxon>
        <taxon>Dikarya</taxon>
        <taxon>Ascomycota</taxon>
        <taxon>Pezizomycotina</taxon>
        <taxon>Leotiomycetes</taxon>
        <taxon>Helotiales</taxon>
        <taxon>Pleuroascaceae</taxon>
        <taxon>Venustampulla</taxon>
    </lineage>
</organism>
<sequence length="267" mass="29497">MPVPDDGLDQVLLHYTEHNPSGRSTVVLIHGACTSGLNWDLVVPHLADSYHLLVPDLPGHGLSRNVTPFSAEYSSRLLERLIRKHAHGGKAHIIGHSLGANVAVEFITSHPEVVNTAFVSGFAKYPRTNFASFLPYGFWAENRITKLVPSALIKWLMDGTDLGHSGPCSIELCRQVVPPMIETTWPSPWPARTLIVAAGKSGILPSSDRLEDARKLMDIGREKNVETIAVTHPLMRHPWNRQAPLLFAQTARAWFEGEQIPSGFEDL</sequence>
<dbReference type="Proteomes" id="UP000254866">
    <property type="component" value="Unassembled WGS sequence"/>
</dbReference>
<evidence type="ECO:0000313" key="3">
    <source>
        <dbReference type="Proteomes" id="UP000254866"/>
    </source>
</evidence>
<dbReference type="PANTHER" id="PTHR43798">
    <property type="entry name" value="MONOACYLGLYCEROL LIPASE"/>
    <property type="match status" value="1"/>
</dbReference>
<dbReference type="Pfam" id="PF12697">
    <property type="entry name" value="Abhydrolase_6"/>
    <property type="match status" value="1"/>
</dbReference>
<dbReference type="Gene3D" id="3.40.50.1820">
    <property type="entry name" value="alpha/beta hydrolase"/>
    <property type="match status" value="1"/>
</dbReference>
<dbReference type="OrthoDB" id="8119704at2759"/>
<dbReference type="InterPro" id="IPR000073">
    <property type="entry name" value="AB_hydrolase_1"/>
</dbReference>
<dbReference type="PANTHER" id="PTHR43798:SF33">
    <property type="entry name" value="HYDROLASE, PUTATIVE (AFU_ORTHOLOGUE AFUA_2G14860)-RELATED"/>
    <property type="match status" value="1"/>
</dbReference>
<dbReference type="InterPro" id="IPR050266">
    <property type="entry name" value="AB_hydrolase_sf"/>
</dbReference>
<dbReference type="RefSeq" id="XP_031867601.1">
    <property type="nucleotide sequence ID" value="XM_032016370.1"/>
</dbReference>
<dbReference type="SUPFAM" id="SSF53474">
    <property type="entry name" value="alpha/beta-Hydrolases"/>
    <property type="match status" value="1"/>
</dbReference>
<dbReference type="GO" id="GO:0016020">
    <property type="term" value="C:membrane"/>
    <property type="evidence" value="ECO:0007669"/>
    <property type="project" value="TreeGrafter"/>
</dbReference>
<dbReference type="InterPro" id="IPR029058">
    <property type="entry name" value="AB_hydrolase_fold"/>
</dbReference>
<dbReference type="AlphaFoldDB" id="A0A370THE7"/>
<dbReference type="GeneID" id="43600596"/>
<protein>
    <recommendedName>
        <fullName evidence="1">AB hydrolase-1 domain-containing protein</fullName>
    </recommendedName>
</protein>
<proteinExistence type="predicted"/>
<evidence type="ECO:0000259" key="1">
    <source>
        <dbReference type="Pfam" id="PF12697"/>
    </source>
</evidence>